<dbReference type="EMBL" id="PKSG01000479">
    <property type="protein sequence ID" value="POR34961.1"/>
    <property type="molecule type" value="Genomic_DNA"/>
</dbReference>
<gene>
    <name evidence="2" type="ORF">TPAR_04840</name>
</gene>
<dbReference type="OrthoDB" id="4907280at2759"/>
<dbReference type="AlphaFoldDB" id="A0A2S4KXQ6"/>
<reference evidence="2 3" key="1">
    <citation type="submission" date="2018-01" db="EMBL/GenBank/DDBJ databases">
        <title>Harnessing the power of phylogenomics to disentangle the directionality and signatures of interkingdom host jumping in the parasitic fungal genus Tolypocladium.</title>
        <authorList>
            <person name="Quandt C.A."/>
            <person name="Patterson W."/>
            <person name="Spatafora J.W."/>
        </authorList>
    </citation>
    <scope>NUCLEOTIDE SEQUENCE [LARGE SCALE GENOMIC DNA]</scope>
    <source>
        <strain evidence="2 3">NRBC 100945</strain>
    </source>
</reference>
<keyword evidence="1" id="KW-0732">Signal</keyword>
<proteinExistence type="predicted"/>
<evidence type="ECO:0000313" key="2">
    <source>
        <dbReference type="EMBL" id="POR34961.1"/>
    </source>
</evidence>
<evidence type="ECO:0000256" key="1">
    <source>
        <dbReference type="SAM" id="SignalP"/>
    </source>
</evidence>
<comment type="caution">
    <text evidence="2">The sequence shown here is derived from an EMBL/GenBank/DDBJ whole genome shotgun (WGS) entry which is preliminary data.</text>
</comment>
<dbReference type="GO" id="GO:0006629">
    <property type="term" value="P:lipid metabolic process"/>
    <property type="evidence" value="ECO:0007669"/>
    <property type="project" value="InterPro"/>
</dbReference>
<sequence>MAPIRRVFGGILAAAAFLNQLVHVQAQPNAELSTSMDPIVTRDDSQDGSCPRPFYAIAHRCNMDYSIKDAIRNGANAFEIDMTAWSTGWFADHGGTLATKGDDAEKIFRTIADERLAGRNVIFVWLDLKNPDWGDGSNPTTSIEGLRDLARKFLEPIGVRVLYGFYSYQIDRRAYNVISAGLNDNEAINFDGNAEFVQQKFAANGPPVVKQRVMSDGLTWWRGPDHCTADGGICMQLRKGADSKSFNKVFGWTITKDDAAQAIQMMSDSDVDGLIYGFASTSYYDHEDSREALSFITNWLDQNKDKRYLATVNDPPW</sequence>
<dbReference type="Gene3D" id="3.20.20.190">
    <property type="entry name" value="Phosphatidylinositol (PI) phosphodiesterase"/>
    <property type="match status" value="1"/>
</dbReference>
<dbReference type="Proteomes" id="UP000237481">
    <property type="component" value="Unassembled WGS sequence"/>
</dbReference>
<feature type="signal peptide" evidence="1">
    <location>
        <begin position="1"/>
        <end position="26"/>
    </location>
</feature>
<evidence type="ECO:0000313" key="3">
    <source>
        <dbReference type="Proteomes" id="UP000237481"/>
    </source>
</evidence>
<dbReference type="GO" id="GO:0008081">
    <property type="term" value="F:phosphoric diester hydrolase activity"/>
    <property type="evidence" value="ECO:0007669"/>
    <property type="project" value="InterPro"/>
</dbReference>
<feature type="chain" id="PRO_5015511250" evidence="1">
    <location>
        <begin position="27"/>
        <end position="317"/>
    </location>
</feature>
<accession>A0A2S4KXQ6</accession>
<dbReference type="InterPro" id="IPR017946">
    <property type="entry name" value="PLC-like_Pdiesterase_TIM-brl"/>
</dbReference>
<organism evidence="2 3">
    <name type="scientific">Tolypocladium paradoxum</name>
    <dbReference type="NCBI Taxonomy" id="94208"/>
    <lineage>
        <taxon>Eukaryota</taxon>
        <taxon>Fungi</taxon>
        <taxon>Dikarya</taxon>
        <taxon>Ascomycota</taxon>
        <taxon>Pezizomycotina</taxon>
        <taxon>Sordariomycetes</taxon>
        <taxon>Hypocreomycetidae</taxon>
        <taxon>Hypocreales</taxon>
        <taxon>Ophiocordycipitaceae</taxon>
        <taxon>Tolypocladium</taxon>
    </lineage>
</organism>
<protein>
    <submittedName>
        <fullName evidence="2">Phospholipase D</fullName>
    </submittedName>
</protein>
<name>A0A2S4KXQ6_9HYPO</name>
<dbReference type="SUPFAM" id="SSF51695">
    <property type="entry name" value="PLC-like phosphodiesterases"/>
    <property type="match status" value="1"/>
</dbReference>
<keyword evidence="3" id="KW-1185">Reference proteome</keyword>